<dbReference type="GO" id="GO:0015833">
    <property type="term" value="P:peptide transport"/>
    <property type="evidence" value="ECO:0007669"/>
    <property type="project" value="InterPro"/>
</dbReference>
<evidence type="ECO:0000259" key="14">
    <source>
        <dbReference type="PROSITE" id="PS50893"/>
    </source>
</evidence>
<evidence type="ECO:0000256" key="6">
    <source>
        <dbReference type="ARBA" id="ARBA00022840"/>
    </source>
</evidence>
<evidence type="ECO:0000256" key="3">
    <source>
        <dbReference type="ARBA" id="ARBA00022448"/>
    </source>
</evidence>
<dbReference type="Pfam" id="PF00005">
    <property type="entry name" value="ABC_tran"/>
    <property type="match status" value="1"/>
</dbReference>
<proteinExistence type="inferred from homology"/>
<dbReference type="PANTHER" id="PTHR43297">
    <property type="entry name" value="OLIGOPEPTIDE TRANSPORT ATP-BINDING PROTEIN APPD"/>
    <property type="match status" value="1"/>
</dbReference>
<dbReference type="InterPro" id="IPR013563">
    <property type="entry name" value="Oligopep_ABC_C"/>
</dbReference>
<dbReference type="GO" id="GO:0015413">
    <property type="term" value="F:ABC-type nickel transporter activity"/>
    <property type="evidence" value="ECO:0007669"/>
    <property type="project" value="UniProtKB-EC"/>
</dbReference>
<dbReference type="InterPro" id="IPR017871">
    <property type="entry name" value="ABC_transporter-like_CS"/>
</dbReference>
<dbReference type="InterPro" id="IPR027417">
    <property type="entry name" value="P-loop_NTPase"/>
</dbReference>
<dbReference type="EMBL" id="CADCUC010000348">
    <property type="protein sequence ID" value="CAA9337032.1"/>
    <property type="molecule type" value="Genomic_DNA"/>
</dbReference>
<reference evidence="15" key="1">
    <citation type="submission" date="2020-02" db="EMBL/GenBank/DDBJ databases">
        <authorList>
            <person name="Meier V. D."/>
        </authorList>
    </citation>
    <scope>NUCLEOTIDE SEQUENCE</scope>
    <source>
        <strain evidence="15">AVDCRST_MAG90</strain>
    </source>
</reference>
<keyword evidence="3" id="KW-0813">Transport</keyword>
<dbReference type="Pfam" id="PF08352">
    <property type="entry name" value="oligo_HPY"/>
    <property type="match status" value="1"/>
</dbReference>
<feature type="domain" description="ABC transporter" evidence="14">
    <location>
        <begin position="6"/>
        <end position="249"/>
    </location>
</feature>
<organism evidence="15">
    <name type="scientific">uncultured Microvirga sp</name>
    <dbReference type="NCBI Taxonomy" id="412392"/>
    <lineage>
        <taxon>Bacteria</taxon>
        <taxon>Pseudomonadati</taxon>
        <taxon>Pseudomonadota</taxon>
        <taxon>Alphaproteobacteria</taxon>
        <taxon>Hyphomicrobiales</taxon>
        <taxon>Methylobacteriaceae</taxon>
        <taxon>Microvirga</taxon>
        <taxon>environmental samples</taxon>
    </lineage>
</organism>
<dbReference type="InterPro" id="IPR003439">
    <property type="entry name" value="ABC_transporter-like_ATP-bd"/>
</dbReference>
<dbReference type="NCBIfam" id="TIGR01727">
    <property type="entry name" value="oligo_HPY"/>
    <property type="match status" value="1"/>
</dbReference>
<protein>
    <recommendedName>
        <fullName evidence="12">Nickel import system ATP-binding protein NikD</fullName>
        <ecNumber evidence="11">7.2.2.11</ecNumber>
    </recommendedName>
</protein>
<evidence type="ECO:0000256" key="4">
    <source>
        <dbReference type="ARBA" id="ARBA00022475"/>
    </source>
</evidence>
<accession>A0A6J4LNW9</accession>
<evidence type="ECO:0000256" key="5">
    <source>
        <dbReference type="ARBA" id="ARBA00022741"/>
    </source>
</evidence>
<dbReference type="PROSITE" id="PS00211">
    <property type="entry name" value="ABC_TRANSPORTER_1"/>
    <property type="match status" value="1"/>
</dbReference>
<evidence type="ECO:0000256" key="11">
    <source>
        <dbReference type="ARBA" id="ARBA00039098"/>
    </source>
</evidence>
<dbReference type="Gene3D" id="3.40.50.300">
    <property type="entry name" value="P-loop containing nucleotide triphosphate hydrolases"/>
    <property type="match status" value="1"/>
</dbReference>
<dbReference type="InterPro" id="IPR050388">
    <property type="entry name" value="ABC_Ni/Peptide_Import"/>
</dbReference>
<dbReference type="GO" id="GO:0016887">
    <property type="term" value="F:ATP hydrolysis activity"/>
    <property type="evidence" value="ECO:0007669"/>
    <property type="project" value="InterPro"/>
</dbReference>
<dbReference type="PANTHER" id="PTHR43297:SF13">
    <property type="entry name" value="NICKEL ABC TRANSPORTER, ATP-BINDING PROTEIN"/>
    <property type="match status" value="1"/>
</dbReference>
<evidence type="ECO:0000256" key="2">
    <source>
        <dbReference type="ARBA" id="ARBA00005417"/>
    </source>
</evidence>
<dbReference type="CDD" id="cd03257">
    <property type="entry name" value="ABC_NikE_OppD_transporters"/>
    <property type="match status" value="1"/>
</dbReference>
<evidence type="ECO:0000256" key="10">
    <source>
        <dbReference type="ARBA" id="ARBA00038669"/>
    </source>
</evidence>
<keyword evidence="4" id="KW-1003">Cell membrane</keyword>
<evidence type="ECO:0000256" key="1">
    <source>
        <dbReference type="ARBA" id="ARBA00004417"/>
    </source>
</evidence>
<dbReference type="InterPro" id="IPR003593">
    <property type="entry name" value="AAA+_ATPase"/>
</dbReference>
<evidence type="ECO:0000256" key="13">
    <source>
        <dbReference type="ARBA" id="ARBA00048610"/>
    </source>
</evidence>
<dbReference type="SMART" id="SM00382">
    <property type="entry name" value="AAA"/>
    <property type="match status" value="1"/>
</dbReference>
<comment type="catalytic activity">
    <reaction evidence="13">
        <text>Ni(2+)(out) + ATP + H2O = Ni(2+)(in) + ADP + phosphate + H(+)</text>
        <dbReference type="Rhea" id="RHEA:15557"/>
        <dbReference type="ChEBI" id="CHEBI:15377"/>
        <dbReference type="ChEBI" id="CHEBI:15378"/>
        <dbReference type="ChEBI" id="CHEBI:30616"/>
        <dbReference type="ChEBI" id="CHEBI:43474"/>
        <dbReference type="ChEBI" id="CHEBI:49786"/>
        <dbReference type="ChEBI" id="CHEBI:456216"/>
        <dbReference type="EC" id="7.2.2.11"/>
    </reaction>
    <physiologicalReaction direction="left-to-right" evidence="13">
        <dbReference type="Rhea" id="RHEA:15558"/>
    </physiologicalReaction>
</comment>
<evidence type="ECO:0000256" key="9">
    <source>
        <dbReference type="ARBA" id="ARBA00023136"/>
    </source>
</evidence>
<gene>
    <name evidence="15" type="ORF">AVDCRST_MAG90-1767</name>
</gene>
<evidence type="ECO:0000256" key="12">
    <source>
        <dbReference type="ARBA" id="ARBA00044143"/>
    </source>
</evidence>
<comment type="similarity">
    <text evidence="2">Belongs to the ABC transporter superfamily.</text>
</comment>
<name>A0A6J4LNW9_9HYPH</name>
<dbReference type="GO" id="GO:0005886">
    <property type="term" value="C:plasma membrane"/>
    <property type="evidence" value="ECO:0007669"/>
    <property type="project" value="UniProtKB-SubCell"/>
</dbReference>
<keyword evidence="8" id="KW-0406">Ion transport</keyword>
<dbReference type="PROSITE" id="PS50893">
    <property type="entry name" value="ABC_TRANSPORTER_2"/>
    <property type="match status" value="1"/>
</dbReference>
<keyword evidence="9" id="KW-0472">Membrane</keyword>
<dbReference type="GO" id="GO:0005524">
    <property type="term" value="F:ATP binding"/>
    <property type="evidence" value="ECO:0007669"/>
    <property type="project" value="UniProtKB-KW"/>
</dbReference>
<dbReference type="EC" id="7.2.2.11" evidence="11"/>
<evidence type="ECO:0000313" key="15">
    <source>
        <dbReference type="EMBL" id="CAA9337032.1"/>
    </source>
</evidence>
<dbReference type="AlphaFoldDB" id="A0A6J4LNW9"/>
<keyword evidence="5" id="KW-0547">Nucleotide-binding</keyword>
<dbReference type="SUPFAM" id="SSF52540">
    <property type="entry name" value="P-loop containing nucleoside triphosphate hydrolases"/>
    <property type="match status" value="1"/>
</dbReference>
<feature type="non-terminal residue" evidence="15">
    <location>
        <position position="293"/>
    </location>
</feature>
<keyword evidence="6" id="KW-0067">ATP-binding</keyword>
<comment type="subunit">
    <text evidence="10">The complex is composed of two ATP-binding proteins (NikD and NikE), two transmembrane proteins (NikB and NikC) and a solute-binding protein (NikA).</text>
</comment>
<comment type="subcellular location">
    <subcellularLocation>
        <location evidence="1">Cell inner membrane</location>
        <topology evidence="1">Peripheral membrane protein</topology>
    </subcellularLocation>
</comment>
<evidence type="ECO:0000256" key="8">
    <source>
        <dbReference type="ARBA" id="ARBA00023065"/>
    </source>
</evidence>
<keyword evidence="7" id="KW-1278">Translocase</keyword>
<sequence length="293" mass="31282">MNVLSVRDLQLEYSTREGPVRALDGADLEVPEGASVGIVGESGSGKSTLGLAVGRLLPANLRRVGGDLAIRGRSVFDCGDEEMRRTRRDLLGFVFQSPMQALDPTMRVGAQLAAAGAADQPGRAELVQQLASVGLREPERVLKSYPHELSGGMAQRVVIAMAIARRPVILIADEPTASLDATIRDQVLAVLAAQCKAIGASMLLLSHELHVVARMCDTVAVMYGGRVVEFGEARRVLRRPVHPYTRALLRAAPGREPRRVMLKPIPGVPPILRGPSPGCAFAPRCDHATALTA</sequence>
<evidence type="ECO:0000256" key="7">
    <source>
        <dbReference type="ARBA" id="ARBA00022967"/>
    </source>
</evidence>